<keyword evidence="8" id="KW-1185">Reference proteome</keyword>
<feature type="transmembrane region" description="Helical" evidence="6">
    <location>
        <begin position="273"/>
        <end position="291"/>
    </location>
</feature>
<comment type="subcellular location">
    <subcellularLocation>
        <location evidence="1">Membrane</location>
        <topology evidence="1">Multi-pass membrane protein</topology>
    </subcellularLocation>
</comment>
<dbReference type="PANTHER" id="PTHR30520:SF6">
    <property type="entry name" value="FORMATE_NITRATE FAMILY TRANSPORTER (EUROFUNG)"/>
    <property type="match status" value="1"/>
</dbReference>
<feature type="transmembrane region" description="Helical" evidence="6">
    <location>
        <begin position="133"/>
        <end position="160"/>
    </location>
</feature>
<evidence type="ECO:0000256" key="1">
    <source>
        <dbReference type="ARBA" id="ARBA00004141"/>
    </source>
</evidence>
<dbReference type="Pfam" id="PF01226">
    <property type="entry name" value="Form_Nir_trans"/>
    <property type="match status" value="1"/>
</dbReference>
<evidence type="ECO:0000256" key="4">
    <source>
        <dbReference type="ARBA" id="ARBA00023136"/>
    </source>
</evidence>
<protein>
    <recommendedName>
        <fullName evidence="9">Formate/nitrite transporter</fullName>
    </recommendedName>
</protein>
<dbReference type="OrthoDB" id="4829at2759"/>
<dbReference type="GO" id="GO:0005886">
    <property type="term" value="C:plasma membrane"/>
    <property type="evidence" value="ECO:0007669"/>
    <property type="project" value="TreeGrafter"/>
</dbReference>
<dbReference type="GO" id="GO:0015499">
    <property type="term" value="F:formate transmembrane transporter activity"/>
    <property type="evidence" value="ECO:0007669"/>
    <property type="project" value="TreeGrafter"/>
</dbReference>
<dbReference type="Gene3D" id="1.20.1080.10">
    <property type="entry name" value="Glycerol uptake facilitator protein"/>
    <property type="match status" value="1"/>
</dbReference>
<evidence type="ECO:0000256" key="3">
    <source>
        <dbReference type="ARBA" id="ARBA00022989"/>
    </source>
</evidence>
<gene>
    <name evidence="7" type="ORF">CC86DRAFT_468729</name>
</gene>
<evidence type="ECO:0008006" key="9">
    <source>
        <dbReference type="Google" id="ProtNLM"/>
    </source>
</evidence>
<keyword evidence="3 6" id="KW-1133">Transmembrane helix</keyword>
<keyword evidence="4 6" id="KW-0472">Membrane</keyword>
<organism evidence="7 8">
    <name type="scientific">Ophiobolus disseminans</name>
    <dbReference type="NCBI Taxonomy" id="1469910"/>
    <lineage>
        <taxon>Eukaryota</taxon>
        <taxon>Fungi</taxon>
        <taxon>Dikarya</taxon>
        <taxon>Ascomycota</taxon>
        <taxon>Pezizomycotina</taxon>
        <taxon>Dothideomycetes</taxon>
        <taxon>Pleosporomycetidae</taxon>
        <taxon>Pleosporales</taxon>
        <taxon>Pleosporineae</taxon>
        <taxon>Phaeosphaeriaceae</taxon>
        <taxon>Ophiobolus</taxon>
    </lineage>
</organism>
<dbReference type="AlphaFoldDB" id="A0A6A6ZTN8"/>
<dbReference type="InterPro" id="IPR023271">
    <property type="entry name" value="Aquaporin-like"/>
</dbReference>
<evidence type="ECO:0000256" key="5">
    <source>
        <dbReference type="ARBA" id="ARBA00049660"/>
    </source>
</evidence>
<evidence type="ECO:0000256" key="2">
    <source>
        <dbReference type="ARBA" id="ARBA00022692"/>
    </source>
</evidence>
<dbReference type="PANTHER" id="PTHR30520">
    <property type="entry name" value="FORMATE TRANSPORTER-RELATED"/>
    <property type="match status" value="1"/>
</dbReference>
<dbReference type="EMBL" id="MU006231">
    <property type="protein sequence ID" value="KAF2823697.1"/>
    <property type="molecule type" value="Genomic_DNA"/>
</dbReference>
<proteinExistence type="inferred from homology"/>
<keyword evidence="2 6" id="KW-0812">Transmembrane</keyword>
<comment type="similarity">
    <text evidence="5">Belongs to the FNT transporter (TC 1.A.16) family.</text>
</comment>
<dbReference type="Proteomes" id="UP000799424">
    <property type="component" value="Unassembled WGS sequence"/>
</dbReference>
<evidence type="ECO:0000256" key="6">
    <source>
        <dbReference type="SAM" id="Phobius"/>
    </source>
</evidence>
<dbReference type="InterPro" id="IPR000292">
    <property type="entry name" value="For/NO2_transpt"/>
</dbReference>
<evidence type="ECO:0000313" key="7">
    <source>
        <dbReference type="EMBL" id="KAF2823697.1"/>
    </source>
</evidence>
<evidence type="ECO:0000313" key="8">
    <source>
        <dbReference type="Proteomes" id="UP000799424"/>
    </source>
</evidence>
<feature type="transmembrane region" description="Helical" evidence="6">
    <location>
        <begin position="6"/>
        <end position="31"/>
    </location>
</feature>
<feature type="transmembrane region" description="Helical" evidence="6">
    <location>
        <begin position="219"/>
        <end position="239"/>
    </location>
</feature>
<feature type="transmembrane region" description="Helical" evidence="6">
    <location>
        <begin position="172"/>
        <end position="195"/>
    </location>
</feature>
<name>A0A6A6ZTN8_9PLEO</name>
<sequence>MSLIIFSFVALLSFWVFFPSPFLDIALRLFFYQEFSSISGRSHHHVRRQHNTLAPSDLTSIVDSHTPVEILRLAETAGVAKARLWWVDLSVKSFFGGIIISLGAGFDILIAGGSPGLRQSNPSMATLISALTFPIGFAIIMLTSTELCTSNMFVMAYSTLRRRTTLYDLARNWIVSCIFNLAGCLFYAGILFYWADVLTTDAQTSYAVTQAEVRMNVNWGYNVTKGIMCSWLVGLAFFFFTQGRDNTSKIYGIWITITCFVAMGYQHSIANYFLVPIGSFFGAFAIWMAYVRHEPSVLERQDDRPASKV</sequence>
<feature type="transmembrane region" description="Helical" evidence="6">
    <location>
        <begin position="93"/>
        <end position="113"/>
    </location>
</feature>
<accession>A0A6A6ZTN8</accession>
<feature type="transmembrane region" description="Helical" evidence="6">
    <location>
        <begin position="251"/>
        <end position="267"/>
    </location>
</feature>
<reference evidence="7" key="1">
    <citation type="journal article" date="2020" name="Stud. Mycol.">
        <title>101 Dothideomycetes genomes: a test case for predicting lifestyles and emergence of pathogens.</title>
        <authorList>
            <person name="Haridas S."/>
            <person name="Albert R."/>
            <person name="Binder M."/>
            <person name="Bloem J."/>
            <person name="Labutti K."/>
            <person name="Salamov A."/>
            <person name="Andreopoulos B."/>
            <person name="Baker S."/>
            <person name="Barry K."/>
            <person name="Bills G."/>
            <person name="Bluhm B."/>
            <person name="Cannon C."/>
            <person name="Castanera R."/>
            <person name="Culley D."/>
            <person name="Daum C."/>
            <person name="Ezra D."/>
            <person name="Gonzalez J."/>
            <person name="Henrissat B."/>
            <person name="Kuo A."/>
            <person name="Liang C."/>
            <person name="Lipzen A."/>
            <person name="Lutzoni F."/>
            <person name="Magnuson J."/>
            <person name="Mondo S."/>
            <person name="Nolan M."/>
            <person name="Ohm R."/>
            <person name="Pangilinan J."/>
            <person name="Park H.-J."/>
            <person name="Ramirez L."/>
            <person name="Alfaro M."/>
            <person name="Sun H."/>
            <person name="Tritt A."/>
            <person name="Yoshinaga Y."/>
            <person name="Zwiers L.-H."/>
            <person name="Turgeon B."/>
            <person name="Goodwin S."/>
            <person name="Spatafora J."/>
            <person name="Crous P."/>
            <person name="Grigoriev I."/>
        </authorList>
    </citation>
    <scope>NUCLEOTIDE SEQUENCE</scope>
    <source>
        <strain evidence="7">CBS 113818</strain>
    </source>
</reference>